<dbReference type="GO" id="GO:0016567">
    <property type="term" value="P:protein ubiquitination"/>
    <property type="evidence" value="ECO:0007669"/>
    <property type="project" value="UniProtKB-UniPathway"/>
</dbReference>
<evidence type="ECO:0000313" key="8">
    <source>
        <dbReference type="EMBL" id="ESR50335.1"/>
    </source>
</evidence>
<dbReference type="InterPro" id="IPR044292">
    <property type="entry name" value="NPR"/>
</dbReference>
<keyword evidence="4" id="KW-0040">ANK repeat</keyword>
<dbReference type="SMART" id="SM00225">
    <property type="entry name" value="BTB"/>
    <property type="match status" value="1"/>
</dbReference>
<dbReference type="OMA" id="DTANFNT"/>
<evidence type="ECO:0000313" key="9">
    <source>
        <dbReference type="Proteomes" id="UP000030687"/>
    </source>
</evidence>
<dbReference type="PANTHER" id="PTHR46475">
    <property type="entry name" value="REGULATORY PROTEIN NPR3"/>
    <property type="match status" value="1"/>
</dbReference>
<evidence type="ECO:0000256" key="2">
    <source>
        <dbReference type="ARBA" id="ARBA00022821"/>
    </source>
</evidence>
<dbReference type="Proteomes" id="UP000030687">
    <property type="component" value="Unassembled WGS sequence"/>
</dbReference>
<dbReference type="InterPro" id="IPR002110">
    <property type="entry name" value="Ankyrin_rpt"/>
</dbReference>
<feature type="repeat" description="ANK" evidence="4">
    <location>
        <begin position="302"/>
        <end position="334"/>
    </location>
</feature>
<evidence type="ECO:0000259" key="7">
    <source>
        <dbReference type="PROSITE" id="PS52046"/>
    </source>
</evidence>
<dbReference type="InterPro" id="IPR057250">
    <property type="entry name" value="Znf_C2HC_NPR-type"/>
</dbReference>
<dbReference type="PANTHER" id="PTHR46475:SF7">
    <property type="entry name" value="REGULATORY PROTEIN, PUTATIVE-RELATED"/>
    <property type="match status" value="1"/>
</dbReference>
<keyword evidence="5" id="KW-0863">Zinc-finger</keyword>
<dbReference type="PROSITE" id="PS52046">
    <property type="entry name" value="ZF_C2HC_NPR"/>
    <property type="match status" value="1"/>
</dbReference>
<evidence type="ECO:0000259" key="6">
    <source>
        <dbReference type="PROSITE" id="PS50097"/>
    </source>
</evidence>
<dbReference type="SUPFAM" id="SSF48403">
    <property type="entry name" value="Ankyrin repeat"/>
    <property type="match status" value="1"/>
</dbReference>
<dbReference type="GO" id="GO:2000031">
    <property type="term" value="P:regulation of salicylic acid mediated signaling pathway"/>
    <property type="evidence" value="ECO:0007669"/>
    <property type="project" value="InterPro"/>
</dbReference>
<keyword evidence="5" id="KW-0862">Zinc</keyword>
<dbReference type="GO" id="GO:0005634">
    <property type="term" value="C:nucleus"/>
    <property type="evidence" value="ECO:0007669"/>
    <property type="project" value="TreeGrafter"/>
</dbReference>
<proteinExistence type="inferred from homology"/>
<dbReference type="Pfam" id="PF12796">
    <property type="entry name" value="Ank_2"/>
    <property type="match status" value="1"/>
</dbReference>
<dbReference type="SUPFAM" id="SSF54695">
    <property type="entry name" value="POZ domain"/>
    <property type="match status" value="1"/>
</dbReference>
<dbReference type="GO" id="GO:0045087">
    <property type="term" value="P:innate immune response"/>
    <property type="evidence" value="ECO:0007669"/>
    <property type="project" value="UniProtKB-ARBA"/>
</dbReference>
<evidence type="ECO:0008006" key="10">
    <source>
        <dbReference type="Google" id="ProtNLM"/>
    </source>
</evidence>
<dbReference type="FunFam" id="1.25.40.20:FF:000123">
    <property type="entry name" value="regulatory protein NPR3-like"/>
    <property type="match status" value="1"/>
</dbReference>
<dbReference type="Pfam" id="PF12313">
    <property type="entry name" value="NPR1_like_C"/>
    <property type="match status" value="1"/>
</dbReference>
<gene>
    <name evidence="8" type="ORF">CICLE_v10033533mg</name>
</gene>
<dbReference type="Gramene" id="ESR50335">
    <property type="protein sequence ID" value="ESR50335"/>
    <property type="gene ID" value="CICLE_v10033533mg"/>
</dbReference>
<dbReference type="PROSITE" id="PS50088">
    <property type="entry name" value="ANK_REPEAT"/>
    <property type="match status" value="1"/>
</dbReference>
<evidence type="ECO:0000256" key="4">
    <source>
        <dbReference type="PROSITE-ProRule" id="PRU00023"/>
    </source>
</evidence>
<dbReference type="eggNOG" id="KOG0504">
    <property type="taxonomic scope" value="Eukaryota"/>
</dbReference>
<dbReference type="Pfam" id="PF00651">
    <property type="entry name" value="BTB"/>
    <property type="match status" value="1"/>
</dbReference>
<dbReference type="STRING" id="85681.V4TFG6"/>
<dbReference type="UniPathway" id="UPA00143"/>
<dbReference type="Gene3D" id="1.25.40.20">
    <property type="entry name" value="Ankyrin repeat-containing domain"/>
    <property type="match status" value="1"/>
</dbReference>
<organism evidence="8 9">
    <name type="scientific">Citrus clementina</name>
    <name type="common">Clementine</name>
    <name type="synonym">Citrus deliciosa x Citrus sinensis</name>
    <dbReference type="NCBI Taxonomy" id="85681"/>
    <lineage>
        <taxon>Eukaryota</taxon>
        <taxon>Viridiplantae</taxon>
        <taxon>Streptophyta</taxon>
        <taxon>Embryophyta</taxon>
        <taxon>Tracheophyta</taxon>
        <taxon>Spermatophyta</taxon>
        <taxon>Magnoliopsida</taxon>
        <taxon>eudicotyledons</taxon>
        <taxon>Gunneridae</taxon>
        <taxon>Pentapetalae</taxon>
        <taxon>rosids</taxon>
        <taxon>malvids</taxon>
        <taxon>Sapindales</taxon>
        <taxon>Rutaceae</taxon>
        <taxon>Aurantioideae</taxon>
        <taxon>Citrus</taxon>
    </lineage>
</organism>
<dbReference type="GO" id="GO:2000022">
    <property type="term" value="P:regulation of jasmonic acid mediated signaling pathway"/>
    <property type="evidence" value="ECO:0007669"/>
    <property type="project" value="InterPro"/>
</dbReference>
<evidence type="ECO:0000256" key="5">
    <source>
        <dbReference type="PROSITE-ProRule" id="PRU01391"/>
    </source>
</evidence>
<feature type="domain" description="BTB" evidence="6">
    <location>
        <begin position="52"/>
        <end position="128"/>
    </location>
</feature>
<dbReference type="GO" id="GO:0042742">
    <property type="term" value="P:defense response to bacterium"/>
    <property type="evidence" value="ECO:0007669"/>
    <property type="project" value="UniProtKB-ARBA"/>
</dbReference>
<keyword evidence="2" id="KW-0611">Plant defense</keyword>
<sequence length="556" mass="61935">MENANEMSASLSFVSSYPSCWSTNQPTGSETCSDLDNLNLRRQSSNPEEPLLDAEIVVEGKSVAVNRCILSAHSQFLHWLFNLRNDGSVSEGKPKYLMTDLVPYGKVGYEAFNDILHYLYTGKVKPSPLVVSTCVDDACAHDACPPAVNYAIELMYASAAFQMKELVLLLQLQLLNFVEKAVVEDVIPILVAALHCHLNQLRSLCIQRVEVSSEIKSIRFKFHQESEDNAAEVDPVHAKRVRRIHKALDSDDFELLNLLLNEYEVTLDDAYALHYAAAYCSPNVFVEVLSMGLADLNLKDARGHTVLHVAARRKEPAVLLALLSKGACASETTSDGQTAVAICRRMTRRKDYIEASKQGQEINKDRLCIDVLDNFMSGNLTMSSEVMDDDFQMQLNYLGNRVAFARLLFPSEARIAIRIAGADTANFNTGLSALNPIGLSWNLKEVDLSETPLAFAELFVIAVERGRRYFPHCSEVVDKFLDCDWLDASLLESDALEEQKLKRARLIELEEDVQEAFCKDMAYDNRSGLPSSSSAFYDYMAENNRSGMPTSSASSN</sequence>
<feature type="domain" description="C2HC NPR-type" evidence="7">
    <location>
        <begin position="131"/>
        <end position="145"/>
    </location>
</feature>
<dbReference type="PROSITE" id="PS50097">
    <property type="entry name" value="BTB"/>
    <property type="match status" value="1"/>
</dbReference>
<dbReference type="InterPro" id="IPR036770">
    <property type="entry name" value="Ankyrin_rpt-contain_sf"/>
</dbReference>
<dbReference type="InterPro" id="IPR000210">
    <property type="entry name" value="BTB/POZ_dom"/>
</dbReference>
<dbReference type="GO" id="GO:0009862">
    <property type="term" value="P:systemic acquired resistance, salicylic acid mediated signaling pathway"/>
    <property type="evidence" value="ECO:0007669"/>
    <property type="project" value="InterPro"/>
</dbReference>
<dbReference type="GO" id="GO:0008270">
    <property type="term" value="F:zinc ion binding"/>
    <property type="evidence" value="ECO:0007669"/>
    <property type="project" value="UniProtKB-KW"/>
</dbReference>
<dbReference type="InterPro" id="IPR021094">
    <property type="entry name" value="NPR1/NIM1-like_C"/>
</dbReference>
<dbReference type="KEGG" id="cic:CICLE_v10033533mg"/>
<comment type="similarity">
    <text evidence="3">Belongs to the plant 'ANKYRIN-BTB/POZ' family. 'NPR1-like' subfamily.</text>
</comment>
<keyword evidence="9" id="KW-1185">Reference proteome</keyword>
<keyword evidence="5" id="KW-0479">Metal-binding</keyword>
<dbReference type="InParanoid" id="V4TFG6"/>
<dbReference type="InterPro" id="IPR011333">
    <property type="entry name" value="SKP1/BTB/POZ_sf"/>
</dbReference>
<dbReference type="PROSITE" id="PS50297">
    <property type="entry name" value="ANK_REP_REGION"/>
    <property type="match status" value="1"/>
</dbReference>
<dbReference type="GO" id="GO:0050832">
    <property type="term" value="P:defense response to fungus"/>
    <property type="evidence" value="ECO:0007669"/>
    <property type="project" value="TreeGrafter"/>
</dbReference>
<reference evidence="8 9" key="1">
    <citation type="submission" date="2013-10" db="EMBL/GenBank/DDBJ databases">
        <authorList>
            <consortium name="International Citrus Genome Consortium"/>
            <person name="Jenkins J."/>
            <person name="Schmutz J."/>
            <person name="Prochnik S."/>
            <person name="Rokhsar D."/>
            <person name="Gmitter F."/>
            <person name="Ollitrault P."/>
            <person name="Machado M."/>
            <person name="Talon M."/>
            <person name="Wincker P."/>
            <person name="Jaillon O."/>
            <person name="Morgante M."/>
        </authorList>
    </citation>
    <scope>NUCLEOTIDE SEQUENCE</scope>
    <source>
        <strain evidence="9">cv. Clemenules</strain>
    </source>
</reference>
<comment type="caution">
    <text evidence="5">Lacks conserved residue(s) required for the propagation of feature annotation.</text>
</comment>
<name>V4TFG6_CITCL</name>
<dbReference type="EMBL" id="KI536726">
    <property type="protein sequence ID" value="ESR50335.1"/>
    <property type="molecule type" value="Genomic_DNA"/>
</dbReference>
<dbReference type="Gene3D" id="3.30.710.10">
    <property type="entry name" value="Potassium Channel Kv1.1, Chain A"/>
    <property type="match status" value="1"/>
</dbReference>
<accession>V4TFG6</accession>
<evidence type="ECO:0000256" key="1">
    <source>
        <dbReference type="ARBA" id="ARBA00004906"/>
    </source>
</evidence>
<dbReference type="SMART" id="SM00248">
    <property type="entry name" value="ANK"/>
    <property type="match status" value="2"/>
</dbReference>
<protein>
    <recommendedName>
        <fullName evidence="10">BTB domain-containing protein</fullName>
    </recommendedName>
</protein>
<dbReference type="AlphaFoldDB" id="V4TFG6"/>
<evidence type="ECO:0000256" key="3">
    <source>
        <dbReference type="ARBA" id="ARBA00044947"/>
    </source>
</evidence>
<dbReference type="GO" id="GO:0031347">
    <property type="term" value="P:regulation of defense response"/>
    <property type="evidence" value="ECO:0007669"/>
    <property type="project" value="UniProtKB-ARBA"/>
</dbReference>
<comment type="pathway">
    <text evidence="1">Protein modification; protein ubiquitination.</text>
</comment>